<name>B2W1A0_PYRTR</name>
<sequence length="491" mass="56483">MSSMHTLSEVSYDLSADLFPDFDGAYIVQENQWRPSDTGAEDGETHSCTASKALDDGGTRGDLLVPTVAEGKAEDEGGTKRAYITYPEWQDLQSRLHQVVDFRQISQDNHEQYLQPWPGNNLEYQSFSNPSHLSDSSFASTVSSQRSSNYSNFSAPPRGSISSSMSTWSNSPNISYDPRQIHADYLQDNALPARNSYNQMRLDEVILPAATRRAIRRPSTQEKDYFRTCVSASKHSRSCSKEHKYFCTSCERFFVEKADWKRHEETYQERPEMFKCDLCPAIYFLEKDFATHHVQSHRCAPCAENIRCNRKAHVLSARKQRMNRTGWGCGFCCHFSSDWTERCNHIAQHIEKEGLTKSRWYHSKVILSLLQRPEVYYEWTSLLRSAQPRITTCSWNQHSTGRVEGYPESNPTPQLQDYLEYFSPDQDAASLAQLAFDKMVKITAPPPVPPKDYRNTSLRDLTRETESWTQFINSVVENDVFPTGVCRIDRW</sequence>
<gene>
    <name evidence="3" type="ORF">PTRG_04235</name>
</gene>
<dbReference type="STRING" id="426418.B2W1A0"/>
<evidence type="ECO:0000313" key="4">
    <source>
        <dbReference type="Proteomes" id="UP000001471"/>
    </source>
</evidence>
<dbReference type="KEGG" id="ptrr:6342473"/>
<dbReference type="EMBL" id="DS231617">
    <property type="protein sequence ID" value="EDU47073.1"/>
    <property type="molecule type" value="Genomic_DNA"/>
</dbReference>
<dbReference type="HOGENOM" id="CLU_618431_0_0_1"/>
<accession>B2W1A0</accession>
<dbReference type="OrthoDB" id="654211at2759"/>
<dbReference type="GeneID" id="6342473"/>
<proteinExistence type="predicted"/>
<dbReference type="PROSITE" id="PS00028">
    <property type="entry name" value="ZINC_FINGER_C2H2_1"/>
    <property type="match status" value="1"/>
</dbReference>
<organism evidence="3 4">
    <name type="scientific">Pyrenophora tritici-repentis (strain Pt-1C-BFP)</name>
    <name type="common">Wheat tan spot fungus</name>
    <name type="synonym">Drechslera tritici-repentis</name>
    <dbReference type="NCBI Taxonomy" id="426418"/>
    <lineage>
        <taxon>Eukaryota</taxon>
        <taxon>Fungi</taxon>
        <taxon>Dikarya</taxon>
        <taxon>Ascomycota</taxon>
        <taxon>Pezizomycotina</taxon>
        <taxon>Dothideomycetes</taxon>
        <taxon>Pleosporomycetidae</taxon>
        <taxon>Pleosporales</taxon>
        <taxon>Pleosporineae</taxon>
        <taxon>Pleosporaceae</taxon>
        <taxon>Pyrenophora</taxon>
    </lineage>
</organism>
<feature type="region of interest" description="Disordered" evidence="1">
    <location>
        <begin position="35"/>
        <end position="61"/>
    </location>
</feature>
<dbReference type="InParanoid" id="B2W1A0"/>
<reference evidence="4" key="1">
    <citation type="journal article" date="2013" name="G3 (Bethesda)">
        <title>Comparative genomics of a plant-pathogenic fungus, Pyrenophora tritici-repentis, reveals transduplication and the impact of repeat elements on pathogenicity and population divergence.</title>
        <authorList>
            <person name="Manning V.A."/>
            <person name="Pandelova I."/>
            <person name="Dhillon B."/>
            <person name="Wilhelm L.J."/>
            <person name="Goodwin S.B."/>
            <person name="Berlin A.M."/>
            <person name="Figueroa M."/>
            <person name="Freitag M."/>
            <person name="Hane J.K."/>
            <person name="Henrissat B."/>
            <person name="Holman W.H."/>
            <person name="Kodira C.D."/>
            <person name="Martin J."/>
            <person name="Oliver R.P."/>
            <person name="Robbertse B."/>
            <person name="Schackwitz W."/>
            <person name="Schwartz D.C."/>
            <person name="Spatafora J.W."/>
            <person name="Turgeon B.G."/>
            <person name="Yandava C."/>
            <person name="Young S."/>
            <person name="Zhou S."/>
            <person name="Zeng Q."/>
            <person name="Grigoriev I.V."/>
            <person name="Ma L.-J."/>
            <person name="Ciuffetti L.M."/>
        </authorList>
    </citation>
    <scope>NUCLEOTIDE SEQUENCE [LARGE SCALE GENOMIC DNA]</scope>
    <source>
        <strain evidence="4">Pt-1C-BFP</strain>
    </source>
</reference>
<dbReference type="InterPro" id="IPR013087">
    <property type="entry name" value="Znf_C2H2_type"/>
</dbReference>
<evidence type="ECO:0000313" key="3">
    <source>
        <dbReference type="EMBL" id="EDU47073.1"/>
    </source>
</evidence>
<evidence type="ECO:0000256" key="1">
    <source>
        <dbReference type="SAM" id="MobiDB-lite"/>
    </source>
</evidence>
<dbReference type="OMA" id="QERPEMF"/>
<dbReference type="Proteomes" id="UP000001471">
    <property type="component" value="Unassembled WGS sequence"/>
</dbReference>
<evidence type="ECO:0000259" key="2">
    <source>
        <dbReference type="PROSITE" id="PS00028"/>
    </source>
</evidence>
<dbReference type="AlphaFoldDB" id="B2W1A0"/>
<protein>
    <recommendedName>
        <fullName evidence="2">C2H2-type domain-containing protein</fullName>
    </recommendedName>
</protein>
<feature type="domain" description="C2H2-type" evidence="2">
    <location>
        <begin position="276"/>
        <end position="297"/>
    </location>
</feature>
<dbReference type="eggNOG" id="ENOG502SEC6">
    <property type="taxonomic scope" value="Eukaryota"/>
</dbReference>